<dbReference type="InterPro" id="IPR017911">
    <property type="entry name" value="MacB-like_ATP-bd"/>
</dbReference>
<organism evidence="5 6">
    <name type="scientific">Candidatus Roizmanbacteria bacterium CG10_big_fil_rev_8_21_14_0_10_45_7</name>
    <dbReference type="NCBI Taxonomy" id="1974854"/>
    <lineage>
        <taxon>Bacteria</taxon>
        <taxon>Candidatus Roizmaniibacteriota</taxon>
    </lineage>
</organism>
<protein>
    <submittedName>
        <fullName evidence="5">Macrolide ABC transporter ATP-binding protein</fullName>
    </submittedName>
</protein>
<dbReference type="GO" id="GO:0005524">
    <property type="term" value="F:ATP binding"/>
    <property type="evidence" value="ECO:0007669"/>
    <property type="project" value="UniProtKB-KW"/>
</dbReference>
<dbReference type="InterPro" id="IPR003439">
    <property type="entry name" value="ABC_transporter-like_ATP-bd"/>
</dbReference>
<dbReference type="PANTHER" id="PTHR24220">
    <property type="entry name" value="IMPORT ATP-BINDING PROTEIN"/>
    <property type="match status" value="1"/>
</dbReference>
<evidence type="ECO:0000256" key="2">
    <source>
        <dbReference type="ARBA" id="ARBA00022741"/>
    </source>
</evidence>
<dbReference type="GO" id="GO:0022857">
    <property type="term" value="F:transmembrane transporter activity"/>
    <property type="evidence" value="ECO:0007669"/>
    <property type="project" value="TreeGrafter"/>
</dbReference>
<comment type="caution">
    <text evidence="5">The sequence shown here is derived from an EMBL/GenBank/DDBJ whole genome shotgun (WGS) entry which is preliminary data.</text>
</comment>
<proteinExistence type="predicted"/>
<gene>
    <name evidence="5" type="ORF">COU89_02435</name>
</gene>
<keyword evidence="1" id="KW-0813">Transport</keyword>
<dbReference type="EMBL" id="PFEE01000052">
    <property type="protein sequence ID" value="PJE63606.1"/>
    <property type="molecule type" value="Genomic_DNA"/>
</dbReference>
<reference evidence="6" key="1">
    <citation type="submission" date="2017-09" db="EMBL/GenBank/DDBJ databases">
        <title>Depth-based differentiation of microbial function through sediment-hosted aquifers and enrichment of novel symbionts in the deep terrestrial subsurface.</title>
        <authorList>
            <person name="Probst A.J."/>
            <person name="Ladd B."/>
            <person name="Jarett J.K."/>
            <person name="Geller-Mcgrath D.E."/>
            <person name="Sieber C.M.K."/>
            <person name="Emerson J.B."/>
            <person name="Anantharaman K."/>
            <person name="Thomas B.C."/>
            <person name="Malmstrom R."/>
            <person name="Stieglmeier M."/>
            <person name="Klingl A."/>
            <person name="Woyke T."/>
            <person name="Ryan C.M."/>
            <person name="Banfield J.F."/>
        </authorList>
    </citation>
    <scope>NUCLEOTIDE SEQUENCE [LARGE SCALE GENOMIC DNA]</scope>
</reference>
<evidence type="ECO:0000259" key="4">
    <source>
        <dbReference type="PROSITE" id="PS50893"/>
    </source>
</evidence>
<sequence>MIEVHNVSKIYRPSKQVEVVALHNITITIKKGEFVAILGSSGSGKSTLLYVIGLLERPTSGTVRIENKDTASLDDEHISRIRGEMVGFVFQQFNLIPNLTVLANVLLPSRYTPKPQAESRAIALLETFGIGSKVNAYPNQLSGGQQQRVAIARALMNNPNIIIADEPTGNLDSKTGKQIVELLQEIHKKEEKTIIIVTHDASIAAYAKRIIHIQDGELQ</sequence>
<dbReference type="FunFam" id="3.40.50.300:FF:000032">
    <property type="entry name" value="Export ABC transporter ATP-binding protein"/>
    <property type="match status" value="1"/>
</dbReference>
<dbReference type="GO" id="GO:0098796">
    <property type="term" value="C:membrane protein complex"/>
    <property type="evidence" value="ECO:0007669"/>
    <property type="project" value="UniProtKB-ARBA"/>
</dbReference>
<dbReference type="InterPro" id="IPR003593">
    <property type="entry name" value="AAA+_ATPase"/>
</dbReference>
<name>A0A2M8KUK2_9BACT</name>
<evidence type="ECO:0000313" key="5">
    <source>
        <dbReference type="EMBL" id="PJE63606.1"/>
    </source>
</evidence>
<accession>A0A2M8KUK2</accession>
<evidence type="ECO:0000313" key="6">
    <source>
        <dbReference type="Proteomes" id="UP000231569"/>
    </source>
</evidence>
<feature type="domain" description="ABC transporter" evidence="4">
    <location>
        <begin position="2"/>
        <end position="219"/>
    </location>
</feature>
<dbReference type="CDD" id="cd03255">
    <property type="entry name" value="ABC_MJ0796_LolCDE_FtsE"/>
    <property type="match status" value="1"/>
</dbReference>
<dbReference type="PROSITE" id="PS50893">
    <property type="entry name" value="ABC_TRANSPORTER_2"/>
    <property type="match status" value="1"/>
</dbReference>
<evidence type="ECO:0000256" key="1">
    <source>
        <dbReference type="ARBA" id="ARBA00022448"/>
    </source>
</evidence>
<dbReference type="GO" id="GO:0005886">
    <property type="term" value="C:plasma membrane"/>
    <property type="evidence" value="ECO:0007669"/>
    <property type="project" value="TreeGrafter"/>
</dbReference>
<keyword evidence="3 5" id="KW-0067">ATP-binding</keyword>
<dbReference type="InterPro" id="IPR027417">
    <property type="entry name" value="P-loop_NTPase"/>
</dbReference>
<evidence type="ECO:0000256" key="3">
    <source>
        <dbReference type="ARBA" id="ARBA00022840"/>
    </source>
</evidence>
<dbReference type="PROSITE" id="PS00211">
    <property type="entry name" value="ABC_TRANSPORTER_1"/>
    <property type="match status" value="1"/>
</dbReference>
<dbReference type="SUPFAM" id="SSF52540">
    <property type="entry name" value="P-loop containing nucleoside triphosphate hydrolases"/>
    <property type="match status" value="1"/>
</dbReference>
<dbReference type="Pfam" id="PF00005">
    <property type="entry name" value="ABC_tran"/>
    <property type="match status" value="1"/>
</dbReference>
<dbReference type="Gene3D" id="3.40.50.300">
    <property type="entry name" value="P-loop containing nucleotide triphosphate hydrolases"/>
    <property type="match status" value="1"/>
</dbReference>
<keyword evidence="2" id="KW-0547">Nucleotide-binding</keyword>
<dbReference type="PANTHER" id="PTHR24220:SF86">
    <property type="entry name" value="ABC TRANSPORTER ABCH.1"/>
    <property type="match status" value="1"/>
</dbReference>
<dbReference type="InterPro" id="IPR015854">
    <property type="entry name" value="ABC_transpr_LolD-like"/>
</dbReference>
<dbReference type="AlphaFoldDB" id="A0A2M8KUK2"/>
<dbReference type="GO" id="GO:0016887">
    <property type="term" value="F:ATP hydrolysis activity"/>
    <property type="evidence" value="ECO:0007669"/>
    <property type="project" value="InterPro"/>
</dbReference>
<dbReference type="SMART" id="SM00382">
    <property type="entry name" value="AAA"/>
    <property type="match status" value="1"/>
</dbReference>
<dbReference type="InterPro" id="IPR017871">
    <property type="entry name" value="ABC_transporter-like_CS"/>
</dbReference>
<dbReference type="Proteomes" id="UP000231569">
    <property type="component" value="Unassembled WGS sequence"/>
</dbReference>